<proteinExistence type="predicted"/>
<dbReference type="RefSeq" id="WP_218445580.1">
    <property type="nucleotide sequence ID" value="NZ_JAGSPA010000002.1"/>
</dbReference>
<feature type="signal peptide" evidence="1">
    <location>
        <begin position="1"/>
        <end position="23"/>
    </location>
</feature>
<organism evidence="2 3">
    <name type="scientific">Pacificimonas pallii</name>
    <dbReference type="NCBI Taxonomy" id="2827236"/>
    <lineage>
        <taxon>Bacteria</taxon>
        <taxon>Pseudomonadati</taxon>
        <taxon>Pseudomonadota</taxon>
        <taxon>Alphaproteobacteria</taxon>
        <taxon>Sphingomonadales</taxon>
        <taxon>Sphingosinicellaceae</taxon>
        <taxon>Pacificimonas</taxon>
    </lineage>
</organism>
<keyword evidence="1" id="KW-0732">Signal</keyword>
<evidence type="ECO:0000256" key="1">
    <source>
        <dbReference type="SAM" id="SignalP"/>
    </source>
</evidence>
<evidence type="ECO:0008006" key="4">
    <source>
        <dbReference type="Google" id="ProtNLM"/>
    </source>
</evidence>
<dbReference type="Proteomes" id="UP000722336">
    <property type="component" value="Unassembled WGS sequence"/>
</dbReference>
<keyword evidence="3" id="KW-1185">Reference proteome</keyword>
<dbReference type="EMBL" id="JAGSPA010000002">
    <property type="protein sequence ID" value="MBV7256825.1"/>
    <property type="molecule type" value="Genomic_DNA"/>
</dbReference>
<reference evidence="2 3" key="1">
    <citation type="submission" date="2021-04" db="EMBL/GenBank/DDBJ databases">
        <authorList>
            <person name="Pira H."/>
            <person name="Risdian C."/>
            <person name="Wink J."/>
        </authorList>
    </citation>
    <scope>NUCLEOTIDE SEQUENCE [LARGE SCALE GENOMIC DNA]</scope>
    <source>
        <strain evidence="2 3">WHA3</strain>
    </source>
</reference>
<feature type="chain" id="PRO_5045482410" description="PEP-CTERM protein-sorting domain-containing protein" evidence="1">
    <location>
        <begin position="24"/>
        <end position="251"/>
    </location>
</feature>
<sequence>MKNLSFISATCLALAAIGAPAHAAITPFVQNVSGSIDDAVFSSPGSLIASVPILWQGPAPTGDDLNDIPVFISLDLTLFEQFTAADSGSTFIGNQFLVETQEDSAGVFGFPPPSPPVNVGGGPFDIVIGERYEFTFTETFELAFTIDIDPAFAFATDPLFLLNVIANSPDLDRDAQVGATTIVSFDGTVEIGPRLAVPAPPIFALLGLGVLGLALRRRGRQVGWYASGALRSPNAAAAPRSTHLSTCWSGP</sequence>
<accession>A0ABS6SEP0</accession>
<evidence type="ECO:0000313" key="2">
    <source>
        <dbReference type="EMBL" id="MBV7256825.1"/>
    </source>
</evidence>
<name>A0ABS6SEP0_9SPHN</name>
<evidence type="ECO:0000313" key="3">
    <source>
        <dbReference type="Proteomes" id="UP000722336"/>
    </source>
</evidence>
<protein>
    <recommendedName>
        <fullName evidence="4">PEP-CTERM protein-sorting domain-containing protein</fullName>
    </recommendedName>
</protein>
<comment type="caution">
    <text evidence="2">The sequence shown here is derived from an EMBL/GenBank/DDBJ whole genome shotgun (WGS) entry which is preliminary data.</text>
</comment>
<gene>
    <name evidence="2" type="ORF">KCG44_08495</name>
</gene>